<dbReference type="InterPro" id="IPR011109">
    <property type="entry name" value="DNA_bind_recombinase_dom"/>
</dbReference>
<dbReference type="Pfam" id="PF07508">
    <property type="entry name" value="Recombinase"/>
    <property type="match status" value="1"/>
</dbReference>
<keyword evidence="1" id="KW-0238">DNA-binding</keyword>
<dbReference type="InterPro" id="IPR038109">
    <property type="entry name" value="DNA_bind_recomb_sf"/>
</dbReference>
<dbReference type="InterPro" id="IPR050639">
    <property type="entry name" value="SSR_resolvase"/>
</dbReference>
<dbReference type="AlphaFoldDB" id="A0A7V8V742"/>
<gene>
    <name evidence="5" type="ORF">HOV93_32720</name>
</gene>
<dbReference type="GO" id="GO:0003677">
    <property type="term" value="F:DNA binding"/>
    <property type="evidence" value="ECO:0007669"/>
    <property type="project" value="UniProtKB-KW"/>
</dbReference>
<protein>
    <recommendedName>
        <fullName evidence="4">Recombinase domain-containing protein</fullName>
    </recommendedName>
</protein>
<evidence type="ECO:0000313" key="5">
    <source>
        <dbReference type="EMBL" id="MBA2116083.1"/>
    </source>
</evidence>
<reference evidence="5 6" key="1">
    <citation type="submission" date="2020-05" db="EMBL/GenBank/DDBJ databases">
        <title>Bremerella alba sp. nov., a novel planctomycete isolated from the surface of the macroalga Fucus spiralis.</title>
        <authorList>
            <person name="Godinho O."/>
            <person name="Botelho R."/>
            <person name="Albuquerque L."/>
            <person name="Wiegand S."/>
            <person name="Da Costa M.S."/>
            <person name="Lobo-Da-Cunha A."/>
            <person name="Jogler C."/>
            <person name="Lage O.M."/>
        </authorList>
    </citation>
    <scope>NUCLEOTIDE SEQUENCE [LARGE SCALE GENOMIC DNA]</scope>
    <source>
        <strain evidence="5 6">FF15</strain>
    </source>
</reference>
<keyword evidence="2" id="KW-0233">DNA recombination</keyword>
<dbReference type="PANTHER" id="PTHR30461:SF2">
    <property type="entry name" value="SERINE RECOMBINASE PINE-RELATED"/>
    <property type="match status" value="1"/>
</dbReference>
<feature type="region of interest" description="Disordered" evidence="3">
    <location>
        <begin position="594"/>
        <end position="631"/>
    </location>
</feature>
<dbReference type="Proteomes" id="UP000551616">
    <property type="component" value="Unassembled WGS sequence"/>
</dbReference>
<accession>A0A7V8V742</accession>
<sequence length="671" mass="75892">MSSLVVVVVQVLPQTLITIGSIRIFLEVDFLVFDRSPQSLDHHVVDRPTFAVHADRHVLRTQDRRELAAGELAPLIGVENLWLALLKRIFQRFHAEVDVQAVRQPPTDHVVPPTKKGARHDLAQLMLGLVDFDRAGADRRDLARKIIMAQIRLAERGYSTGGRPSFGFRRSLVTEQGELVRHLQDGERVRMRGCHVVWQPDENKIDLVRRILGLLKNNPANRVARMLNDEGIPSPDSGRFRTDNGVRHMVSGKWNGTTITGIARNPLLVAINAYGRRSMGDQLRLSSDGVRELEETDFREDEQPKVIRNPSDLHVTGQGTFDPVVDPEAHKALIQDLDRRGATQRAIPRSRNPKMNPLGGRVYDMDCGWLMYRAPYTGSFRYKCGLYDLSHGQQCRHNTIKGPEATAFLLSCIRQRLLAPGLWQKLRERLKRIADREAGTGQDDSRIAMIKKKQLEVQEELKAVTKSLARAGDRPDLFEAMTSEFDELKTQEKNLASQMNELKAKASVDSQDIAEVEKALELVLNLTELADSKMDDFELPRQLFDLTNVRLFVQFQEVQQGKRTVNQLAGGVVTFGAAEPPIEIYSGPTNRKFVKGRRKNHRNGNPRRKPELESAYPTEENTSLGNRSRGDRRLTFHNDFIGTGLLQRVLSQTIEFTADTFFTSSTNESDL</sequence>
<comment type="caution">
    <text evidence="5">The sequence shown here is derived from an EMBL/GenBank/DDBJ whole genome shotgun (WGS) entry which is preliminary data.</text>
</comment>
<feature type="compositionally biased region" description="Basic residues" evidence="3">
    <location>
        <begin position="594"/>
        <end position="607"/>
    </location>
</feature>
<name>A0A7V8V742_9BACT</name>
<dbReference type="PANTHER" id="PTHR30461">
    <property type="entry name" value="DNA-INVERTASE FROM LAMBDOID PROPHAGE"/>
    <property type="match status" value="1"/>
</dbReference>
<dbReference type="EMBL" id="JABRWO010000009">
    <property type="protein sequence ID" value="MBA2116083.1"/>
    <property type="molecule type" value="Genomic_DNA"/>
</dbReference>
<proteinExistence type="predicted"/>
<evidence type="ECO:0000256" key="1">
    <source>
        <dbReference type="ARBA" id="ARBA00023125"/>
    </source>
</evidence>
<dbReference type="Gene3D" id="3.90.1750.20">
    <property type="entry name" value="Putative Large Serine Recombinase, Chain B, Domain 2"/>
    <property type="match status" value="1"/>
</dbReference>
<keyword evidence="6" id="KW-1185">Reference proteome</keyword>
<evidence type="ECO:0000256" key="2">
    <source>
        <dbReference type="ARBA" id="ARBA00023172"/>
    </source>
</evidence>
<evidence type="ECO:0000259" key="4">
    <source>
        <dbReference type="Pfam" id="PF07508"/>
    </source>
</evidence>
<evidence type="ECO:0000256" key="3">
    <source>
        <dbReference type="SAM" id="MobiDB-lite"/>
    </source>
</evidence>
<organism evidence="5 6">
    <name type="scientific">Bremerella alba</name>
    <dbReference type="NCBI Taxonomy" id="980252"/>
    <lineage>
        <taxon>Bacteria</taxon>
        <taxon>Pseudomonadati</taxon>
        <taxon>Planctomycetota</taxon>
        <taxon>Planctomycetia</taxon>
        <taxon>Pirellulales</taxon>
        <taxon>Pirellulaceae</taxon>
        <taxon>Bremerella</taxon>
    </lineage>
</organism>
<dbReference type="GO" id="GO:0000150">
    <property type="term" value="F:DNA strand exchange activity"/>
    <property type="evidence" value="ECO:0007669"/>
    <property type="project" value="InterPro"/>
</dbReference>
<feature type="domain" description="Recombinase" evidence="4">
    <location>
        <begin position="203"/>
        <end position="340"/>
    </location>
</feature>
<evidence type="ECO:0000313" key="6">
    <source>
        <dbReference type="Proteomes" id="UP000551616"/>
    </source>
</evidence>